<accession>G4ZC55</accession>
<keyword evidence="1" id="KW-0472">Membrane</keyword>
<dbReference type="EMBL" id="JH159153">
    <property type="protein sequence ID" value="EGZ21336.1"/>
    <property type="molecule type" value="Genomic_DNA"/>
</dbReference>
<dbReference type="AlphaFoldDB" id="G4ZC55"/>
<name>G4ZC55_PHYSP</name>
<feature type="non-terminal residue" evidence="2">
    <location>
        <position position="1"/>
    </location>
</feature>
<evidence type="ECO:0000313" key="2">
    <source>
        <dbReference type="EMBL" id="EGZ21336.1"/>
    </source>
</evidence>
<feature type="transmembrane region" description="Helical" evidence="1">
    <location>
        <begin position="63"/>
        <end position="84"/>
    </location>
</feature>
<dbReference type="InParanoid" id="G4ZC55"/>
<sequence>ELDVDTNYGCNWKQVTAFLRKLRQHGSALKINEMIKNSYVQGGRRRPRALSELTLDKGVTDGLFVVAAYNVRFVGHAVVLRVTYGYQRKTISDKSKEKSGDECSWMIFFAFVCPFIVWGGGISRWVLNLQTIN</sequence>
<keyword evidence="1" id="KW-0812">Transmembrane</keyword>
<feature type="transmembrane region" description="Helical" evidence="1">
    <location>
        <begin position="105"/>
        <end position="127"/>
    </location>
</feature>
<evidence type="ECO:0000256" key="1">
    <source>
        <dbReference type="SAM" id="Phobius"/>
    </source>
</evidence>
<reference evidence="2 3" key="1">
    <citation type="journal article" date="2006" name="Science">
        <title>Phytophthora genome sequences uncover evolutionary origins and mechanisms of pathogenesis.</title>
        <authorList>
            <person name="Tyler B.M."/>
            <person name="Tripathy S."/>
            <person name="Zhang X."/>
            <person name="Dehal P."/>
            <person name="Jiang R.H."/>
            <person name="Aerts A."/>
            <person name="Arredondo F.D."/>
            <person name="Baxter L."/>
            <person name="Bensasson D."/>
            <person name="Beynon J.L."/>
            <person name="Chapman J."/>
            <person name="Damasceno C.M."/>
            <person name="Dorrance A.E."/>
            <person name="Dou D."/>
            <person name="Dickerman A.W."/>
            <person name="Dubchak I.L."/>
            <person name="Garbelotto M."/>
            <person name="Gijzen M."/>
            <person name="Gordon S.G."/>
            <person name="Govers F."/>
            <person name="Grunwald N.J."/>
            <person name="Huang W."/>
            <person name="Ivors K.L."/>
            <person name="Jones R.W."/>
            <person name="Kamoun S."/>
            <person name="Krampis K."/>
            <person name="Lamour K.H."/>
            <person name="Lee M.K."/>
            <person name="McDonald W.H."/>
            <person name="Medina M."/>
            <person name="Meijer H.J."/>
            <person name="Nordberg E.K."/>
            <person name="Maclean D.J."/>
            <person name="Ospina-Giraldo M.D."/>
            <person name="Morris P.F."/>
            <person name="Phuntumart V."/>
            <person name="Putnam N.H."/>
            <person name="Rash S."/>
            <person name="Rose J.K."/>
            <person name="Sakihama Y."/>
            <person name="Salamov A.A."/>
            <person name="Savidor A."/>
            <person name="Scheuring C.F."/>
            <person name="Smith B.M."/>
            <person name="Sobral B.W."/>
            <person name="Terry A."/>
            <person name="Torto-Alalibo T.A."/>
            <person name="Win J."/>
            <person name="Xu Z."/>
            <person name="Zhang H."/>
            <person name="Grigoriev I.V."/>
            <person name="Rokhsar D.S."/>
            <person name="Boore J.L."/>
        </authorList>
    </citation>
    <scope>NUCLEOTIDE SEQUENCE [LARGE SCALE GENOMIC DNA]</scope>
    <source>
        <strain evidence="2 3">P6497</strain>
    </source>
</reference>
<protein>
    <submittedName>
        <fullName evidence="2">Uncharacterized protein</fullName>
    </submittedName>
</protein>
<dbReference type="RefSeq" id="XP_009524053.1">
    <property type="nucleotide sequence ID" value="XM_009525758.1"/>
</dbReference>
<keyword evidence="3" id="KW-1185">Reference proteome</keyword>
<proteinExistence type="predicted"/>
<dbReference type="Proteomes" id="UP000002640">
    <property type="component" value="Unassembled WGS sequence"/>
</dbReference>
<evidence type="ECO:0000313" key="3">
    <source>
        <dbReference type="Proteomes" id="UP000002640"/>
    </source>
</evidence>
<gene>
    <name evidence="2" type="ORF">PHYSODRAFT_493389</name>
</gene>
<organism evidence="2 3">
    <name type="scientific">Phytophthora sojae (strain P6497)</name>
    <name type="common">Soybean stem and root rot agent</name>
    <name type="synonym">Phytophthora megasperma f. sp. glycines</name>
    <dbReference type="NCBI Taxonomy" id="1094619"/>
    <lineage>
        <taxon>Eukaryota</taxon>
        <taxon>Sar</taxon>
        <taxon>Stramenopiles</taxon>
        <taxon>Oomycota</taxon>
        <taxon>Peronosporomycetes</taxon>
        <taxon>Peronosporales</taxon>
        <taxon>Peronosporaceae</taxon>
        <taxon>Phytophthora</taxon>
    </lineage>
</organism>
<keyword evidence="1" id="KW-1133">Transmembrane helix</keyword>
<dbReference type="GeneID" id="20656947"/>
<dbReference type="KEGG" id="psoj:PHYSODRAFT_493389"/>